<accession>A0A8K0UUG0</accession>
<feature type="compositionally biased region" description="Basic and acidic residues" evidence="1">
    <location>
        <begin position="375"/>
        <end position="385"/>
    </location>
</feature>
<feature type="compositionally biased region" description="Acidic residues" evidence="1">
    <location>
        <begin position="106"/>
        <end position="119"/>
    </location>
</feature>
<organism evidence="2 3">
    <name type="scientific">Cristinia sonorae</name>
    <dbReference type="NCBI Taxonomy" id="1940300"/>
    <lineage>
        <taxon>Eukaryota</taxon>
        <taxon>Fungi</taxon>
        <taxon>Dikarya</taxon>
        <taxon>Basidiomycota</taxon>
        <taxon>Agaricomycotina</taxon>
        <taxon>Agaricomycetes</taxon>
        <taxon>Agaricomycetidae</taxon>
        <taxon>Agaricales</taxon>
        <taxon>Pleurotineae</taxon>
        <taxon>Stephanosporaceae</taxon>
        <taxon>Cristinia</taxon>
    </lineage>
</organism>
<feature type="compositionally biased region" description="Basic and acidic residues" evidence="1">
    <location>
        <begin position="788"/>
        <end position="809"/>
    </location>
</feature>
<comment type="caution">
    <text evidence="2">The sequence shown here is derived from an EMBL/GenBank/DDBJ whole genome shotgun (WGS) entry which is preliminary data.</text>
</comment>
<dbReference type="EMBL" id="JAEVFJ010000005">
    <property type="protein sequence ID" value="KAH8104661.1"/>
    <property type="molecule type" value="Genomic_DNA"/>
</dbReference>
<feature type="compositionally biased region" description="Low complexity" evidence="1">
    <location>
        <begin position="920"/>
        <end position="955"/>
    </location>
</feature>
<feature type="region of interest" description="Disordered" evidence="1">
    <location>
        <begin position="776"/>
        <end position="1126"/>
    </location>
</feature>
<feature type="compositionally biased region" description="Pro residues" evidence="1">
    <location>
        <begin position="29"/>
        <end position="40"/>
    </location>
</feature>
<feature type="compositionally biased region" description="Low complexity" evidence="1">
    <location>
        <begin position="233"/>
        <end position="247"/>
    </location>
</feature>
<feature type="compositionally biased region" description="Basic and acidic residues" evidence="1">
    <location>
        <begin position="350"/>
        <end position="366"/>
    </location>
</feature>
<feature type="compositionally biased region" description="Low complexity" evidence="1">
    <location>
        <begin position="878"/>
        <end position="889"/>
    </location>
</feature>
<feature type="region of interest" description="Disordered" evidence="1">
    <location>
        <begin position="159"/>
        <end position="465"/>
    </location>
</feature>
<evidence type="ECO:0000313" key="2">
    <source>
        <dbReference type="EMBL" id="KAH8104661.1"/>
    </source>
</evidence>
<feature type="compositionally biased region" description="Low complexity" evidence="1">
    <location>
        <begin position="622"/>
        <end position="636"/>
    </location>
</feature>
<feature type="region of interest" description="Disordered" evidence="1">
    <location>
        <begin position="531"/>
        <end position="642"/>
    </location>
</feature>
<gene>
    <name evidence="2" type="ORF">BXZ70DRAFT_607042</name>
</gene>
<dbReference type="AlphaFoldDB" id="A0A8K0UUG0"/>
<evidence type="ECO:0000313" key="3">
    <source>
        <dbReference type="Proteomes" id="UP000813824"/>
    </source>
</evidence>
<keyword evidence="3" id="KW-1185">Reference proteome</keyword>
<dbReference type="Proteomes" id="UP000813824">
    <property type="component" value="Unassembled WGS sequence"/>
</dbReference>
<feature type="compositionally biased region" description="Polar residues" evidence="1">
    <location>
        <begin position="1010"/>
        <end position="1042"/>
    </location>
</feature>
<feature type="compositionally biased region" description="Polar residues" evidence="1">
    <location>
        <begin position="851"/>
        <end position="867"/>
    </location>
</feature>
<feature type="region of interest" description="Disordered" evidence="1">
    <location>
        <begin position="1"/>
        <end position="140"/>
    </location>
</feature>
<feature type="compositionally biased region" description="Polar residues" evidence="1">
    <location>
        <begin position="812"/>
        <end position="828"/>
    </location>
</feature>
<evidence type="ECO:0000256" key="1">
    <source>
        <dbReference type="SAM" id="MobiDB-lite"/>
    </source>
</evidence>
<sequence length="1126" mass="121936">MHRRPFAGTKQRPLSAIFIGSLDSTSTPPDLPGLPEPPSPSGSSNRSGLPSPPATNSTGSGSVGEDQDTATEGSHRKKSSSLVHSKPDMLNGINDRFGGRSRRSFDDDDDVLNDYDNDEEHTARLSLDSQRSPKMVPSDNVSAIKRAATLAERNRLVINRLSALSRTSSPVPPKTRTTFSPPNAPSPSASSSGAKPRAPSRSSQSSSTLHRNSEIPHSGSETEREARNGYGHSYSSSDSLSATPTSTFSEIKPSNYIRPRQLSAPDSPARAMQAVARTRQRDRDRSRGSSPGPSRTPRKRVSMATTPSEYRYHEESDNDQEDVTIAALAAIASTRRSPADGSGGKKRPTLPKEFREKDRRSIDGRQVEPPSTPRRNRDRERERRSPSPTRSPRTAVSFLADPTSPRRPGAARYSTVRDLTRKHQTRWMSEDLSASVDGDDDPGRGNGVGRRQGHRAGSSDSPLVTASSRMLSEGLRAAGLTKRRDPGEDVFANGGQGSNQATVPRRTRSTGANSMINGNEVESPIQAMAPSRINEGVGPPSSRTLDPRTPGYAGRTDRSVTYSGGPRPGTSMAALHSDTPPLRAPPSRTYRSPYGLDRELPLYDDAPRQDRAYSSPFAPMRSTPAPLPSSALSGSSQDPHTEHRRLMMESLSMFESQLSRLPPMGQTTTSTVPEVFQTSQHLVHMMDRLNVMLKTSTNKALEAQIDHEVSDFAGMSVAEVIATIGMEHRDNLRLSDEVVRTMTAFLLSVGRLLRDTTAVREQQHLRTMSLDEEAVVRRATPEIATPSADRRSSDGRRSRETRRSWDPREPGQTLQRMSSLERNSNGRPGSSGISRTASSSEHSANDAAEGTPQTVRNGTSALASSSRKPYAPREHRLSSQSVSLSQSQLATFDLDSPGYEPSPTPASRQTDGRFEHSRALPPLSIPPSLSSIPSESLLRRSATSSTSASTNSTDRSANRRKVSGNSILTVRAEPSSTPLMPITKGGAATTAVTTHTVSNSPEDGPVGLQRSESTSSSRTNGVTFSRPSTISVSTLTGLQQQRGSEHPSLARLRTASHSTEFDDPANNLRSPMSGSETERPRTMAARSRVSLDGRGPTPESIGRSSQASTLVQSRRERRRTITEIFS</sequence>
<feature type="compositionally biased region" description="Low complexity" evidence="1">
    <location>
        <begin position="830"/>
        <end position="840"/>
    </location>
</feature>
<feature type="compositionally biased region" description="Basic and acidic residues" evidence="1">
    <location>
        <begin position="596"/>
        <end position="611"/>
    </location>
</feature>
<reference evidence="2" key="1">
    <citation type="journal article" date="2021" name="New Phytol.">
        <title>Evolutionary innovations through gain and loss of genes in the ectomycorrhizal Boletales.</title>
        <authorList>
            <person name="Wu G."/>
            <person name="Miyauchi S."/>
            <person name="Morin E."/>
            <person name="Kuo A."/>
            <person name="Drula E."/>
            <person name="Varga T."/>
            <person name="Kohler A."/>
            <person name="Feng B."/>
            <person name="Cao Y."/>
            <person name="Lipzen A."/>
            <person name="Daum C."/>
            <person name="Hundley H."/>
            <person name="Pangilinan J."/>
            <person name="Johnson J."/>
            <person name="Barry K."/>
            <person name="LaButti K."/>
            <person name="Ng V."/>
            <person name="Ahrendt S."/>
            <person name="Min B."/>
            <person name="Choi I.G."/>
            <person name="Park H."/>
            <person name="Plett J.M."/>
            <person name="Magnuson J."/>
            <person name="Spatafora J.W."/>
            <person name="Nagy L.G."/>
            <person name="Henrissat B."/>
            <person name="Grigoriev I.V."/>
            <person name="Yang Z.L."/>
            <person name="Xu J."/>
            <person name="Martin F.M."/>
        </authorList>
    </citation>
    <scope>NUCLEOTIDE SEQUENCE</scope>
    <source>
        <strain evidence="2">KKN 215</strain>
    </source>
</reference>
<feature type="region of interest" description="Disordered" evidence="1">
    <location>
        <begin position="477"/>
        <end position="517"/>
    </location>
</feature>
<name>A0A8K0UUG0_9AGAR</name>
<feature type="compositionally biased region" description="Polar residues" evidence="1">
    <location>
        <begin position="1102"/>
        <end position="1112"/>
    </location>
</feature>
<proteinExistence type="predicted"/>
<dbReference type="OrthoDB" id="3358078at2759"/>
<feature type="compositionally biased region" description="Polar residues" evidence="1">
    <location>
        <begin position="963"/>
        <end position="978"/>
    </location>
</feature>
<feature type="compositionally biased region" description="Polar residues" evidence="1">
    <location>
        <begin position="162"/>
        <end position="179"/>
    </location>
</feature>
<protein>
    <submittedName>
        <fullName evidence="2">Uncharacterized protein</fullName>
    </submittedName>
</protein>
<feature type="compositionally biased region" description="Low complexity" evidence="1">
    <location>
        <begin position="186"/>
        <end position="207"/>
    </location>
</feature>
<feature type="compositionally biased region" description="Low complexity" evidence="1">
    <location>
        <begin position="987"/>
        <end position="997"/>
    </location>
</feature>